<evidence type="ECO:0000256" key="15">
    <source>
        <dbReference type="PROSITE-ProRule" id="PRU00708"/>
    </source>
</evidence>
<comment type="catalytic activity">
    <reaction evidence="14">
        <text>small RNA 3'-end nucleotide + S-adenosyl-L-methionine = small RNA 3'-end 2'-O-methylnucleotide + S-adenosyl-L-homocysteine + H(+)</text>
        <dbReference type="Rhea" id="RHEA:37887"/>
        <dbReference type="Rhea" id="RHEA-COMP:10415"/>
        <dbReference type="Rhea" id="RHEA-COMP:10416"/>
        <dbReference type="ChEBI" id="CHEBI:15378"/>
        <dbReference type="ChEBI" id="CHEBI:57856"/>
        <dbReference type="ChEBI" id="CHEBI:59789"/>
        <dbReference type="ChEBI" id="CHEBI:74896"/>
        <dbReference type="ChEBI" id="CHEBI:74898"/>
        <dbReference type="EC" id="2.1.1.386"/>
    </reaction>
</comment>
<dbReference type="InterPro" id="IPR011990">
    <property type="entry name" value="TPR-like_helical_dom_sf"/>
</dbReference>
<dbReference type="SUPFAM" id="SSF54768">
    <property type="entry name" value="dsRNA-binding domain-like"/>
    <property type="match status" value="2"/>
</dbReference>
<dbReference type="Pfam" id="PF20431">
    <property type="entry name" value="E_motif"/>
    <property type="match status" value="1"/>
</dbReference>
<dbReference type="GO" id="GO:0001510">
    <property type="term" value="P:RNA methylation"/>
    <property type="evidence" value="ECO:0007669"/>
    <property type="project" value="InterPro"/>
</dbReference>
<keyword evidence="4" id="KW-0489">Methyltransferase</keyword>
<sequence>MPLRLRGGGGSKRGMPAPPTMTPKAVIHQKYDAKACYSVEEVREAVDGGCPGLALPQQTRSVYRCKLEIPGLAVVTPGTFVRKKDAEQAAAQIALDKLGIQPTANAPSTPEEAWDELIARISSFFADENFPSSSHPLIGHMCVTFRRTGDRFGMIPLSAIAACDVKVNTLCKLVDPKAEFDPLLVLSLIYNAAKKSPGVSVSDSNLWVRNQKPYSPEAVDVALQRWTSIMNPIEVDGIFVPCVMEDEPKTMTLTLSHNEHYMGDIVSNLSASDSSLAVVSRTVGKASSEIRLYFSSPNVQFVSEMSNNGVASLGDSNMECSLHQKLSKKSLMHTTVPTAVLYDGSITDFDSRLYRFDIGTCLEVIEHVEEEQASLFGDVVLSSFCPTVLIVSTPNYEYNPILQRSAMPNKEEEPEENTGPCKFRNHDHKFEWTRAQFQHWATGLAEKHNYSVEFSGVGGSGEEPGFASQIAVFRRMAPSQEVCQDGELHQPYEQVSCLELDGSTREGGGGSKRGMPAPPTMTPKAVIHQKYGAKACYSVEEAREAVDGGCPGLALPQQTRSVYRCKLEIPGLAVVTPGTFVRKKDAEQAAAQIALDKLGIQATANAPSTPKEAWDELIARISGFFADENFPSSSHPLIGHMCVTFRRTGDRFGMIPLSAIAACDVKVNTLCKLVDPKAEFDPLLVLSLIYNAAKKSPGVSVSDSNLWVRNQKPYSPEAVDVALQRWTSIMNPIEVDGIFVPCVMEDEPKTMTLTLSHNEHYMGDIVSNLSASDSSLAVVSRTVGKASSEIRLYFSAPNVQFVSEMSNNGVASLGDSNMECVINRRASYISGQTIYGDAILANVGYTGRDSELHTEDVTLSTYYRILLGKLPDGNYKMSRDSILVAELPSGYSRSSWKGLSPRYLLCSFCRLQRLAEPYFNVSTASASCKVLGSAVSSEGMEVLKNAENQYGGDGSNGKENPDMFKCEVKIYSKMQKLLLEYSTANIWSKESDAIHNSSLKVLIWFHSYFKQLNMHGQKFSLSKSTDGFRIYADNFLDEFAMFLSIYGNTGGDESSACSTAGSLSMDISEQKLENNAILTHIEGPDSGIYPSHGSLTCISYTASLVVKDKAKRYLLESNNEFEFEIGTRAVRNQLESCVSQLSVNQSACFIAELPPRDLILAAASEFSHDLSNISRDNCLLEFSVKVTEPLEDRMEKALFNPPLSKQRVEFAVRHINELHATTLVDFGCGSGSLLDSLLEHPTTLEKIVGVDISRKGLTRAAKRLAEPYFNVSTASASCKVLGSAVSSEGMEVLKNAENQYGGDGSNGKENPDMFKCEVKIYSKMQKLLLEYSTANIWSKESDAIHNSSLKVLIWFHSYFKQLNMHGQKFSLSKSTDGFRIYADNFLDEFAMFLSIYGNTGGDESSACSTAGSLSMDISEQKLENNAILTHIEGPDSGIYPSHGSLTCISYTASLVVKDKAKRYLLESNNEFEFEIGTRAVRNQLESCVSQLSVNQSACFIAELPPRDLILAAASEFSHDLSNISRDNCLLEFSVKVTEPLEDRMEKALFNPPLSKQRVEFAVRHINELHATTLVDFGCGSGSLLDSLLEHPTTLEKIVGVDISRKGLTRAAKSLHQKLSKKSLMHTTVPTAVLYDGSITDFDSRLYRFDIGTCLEVIEHVEEEQASLFGDVVLSSFCPTVLIVSTPNYEYNPILQRSAMPNKEDEPEENTGPCKFRNHDHKFEWTRAQFQHWATGLAEKHNYSVEFSGVGGSGEEPGFASQIAVFRRMAPSQEEVCQDGELHQPYEEGELEVALGVFRNMVEQGVRPNQAAVVTALSAAARLGLLEHGKFVHDVVRRAGMSVSMNVGTALVDMYAKCGCVDVAREVFDGMKRRDVFSWNAMICGLAAHGLGRDAVELFERFISEGLCPTNVTFVGVLNGCSRSGLVTEGRRYFKLMVEEYHIEPEMEHYGCMVDLLGRAGLVPEAIELIEGMHIAPDPVLWGTVLSSCKTHGLVDLGVSVGNKLIELDPTHDGYYVLLSSIYAKANKWDEVRKVRKLMSSRGTSKSAAWSLMEAQGKVHKFLVGDTYHKDSVQIYDTLDMINKRLTEAGYVPDVSSVLHDIGDEEKVGAIKVHSERLAIAYGFIVLKSGSPIRIVKNLRVCGDCHEFIKMVTMVFKMEIISLHQKLSKKSLMHISIPTAVLYDGQ</sequence>
<dbReference type="InterPro" id="IPR013217">
    <property type="entry name" value="Methyltransf_12"/>
</dbReference>
<feature type="domain" description="DRBM" evidence="17">
    <location>
        <begin position="523"/>
        <end position="599"/>
    </location>
</feature>
<name>A0A0D9WVU3_9ORYZ</name>
<evidence type="ECO:0000256" key="9">
    <source>
        <dbReference type="ARBA" id="ARBA00022842"/>
    </source>
</evidence>
<dbReference type="Gene3D" id="3.40.50.150">
    <property type="entry name" value="Vaccinia Virus protein VP39"/>
    <property type="match status" value="3"/>
</dbReference>
<dbReference type="InterPro" id="IPR046848">
    <property type="entry name" value="E_motif"/>
</dbReference>
<dbReference type="FunFam" id="3.40.50.150:FF:000215">
    <property type="entry name" value="Hua enhancer1"/>
    <property type="match status" value="1"/>
</dbReference>
<dbReference type="EnsemblPlants" id="LPERR07G03580.1">
    <property type="protein sequence ID" value="LPERR07G03580.1"/>
    <property type="gene ID" value="LPERR07G03580"/>
</dbReference>
<dbReference type="FunFam" id="3.30.160.20:FF:000058">
    <property type="entry name" value="Small RNA 2"/>
    <property type="match status" value="2"/>
</dbReference>
<dbReference type="Pfam" id="PF21224">
    <property type="entry name" value="Hen1_LCD"/>
    <property type="match status" value="2"/>
</dbReference>
<evidence type="ECO:0000256" key="12">
    <source>
        <dbReference type="ARBA" id="ARBA00023158"/>
    </source>
</evidence>
<proteinExistence type="inferred from homology"/>
<keyword evidence="10" id="KW-0694">RNA-binding</keyword>
<keyword evidence="19" id="KW-1185">Reference proteome</keyword>
<dbReference type="NCBIfam" id="TIGR00756">
    <property type="entry name" value="PPR"/>
    <property type="match status" value="2"/>
</dbReference>
<protein>
    <recommendedName>
        <fullName evidence="3">Small RNA 2'-O-methyltransferase</fullName>
        <ecNumber evidence="13">2.1.1.386</ecNumber>
    </recommendedName>
</protein>
<dbReference type="Pfam" id="PF01535">
    <property type="entry name" value="PPR"/>
    <property type="match status" value="1"/>
</dbReference>
<dbReference type="EC" id="2.1.1.386" evidence="13"/>
<dbReference type="PANTHER" id="PTHR21404">
    <property type="entry name" value="HEN1"/>
    <property type="match status" value="1"/>
</dbReference>
<evidence type="ECO:0000256" key="16">
    <source>
        <dbReference type="SAM" id="MobiDB-lite"/>
    </source>
</evidence>
<keyword evidence="9" id="KW-0460">Magnesium</keyword>
<dbReference type="Pfam" id="PF17842">
    <property type="entry name" value="dsRBD2"/>
    <property type="match status" value="2"/>
</dbReference>
<dbReference type="InterPro" id="IPR040870">
    <property type="entry name" value="HEN1_dsRBD2"/>
</dbReference>
<dbReference type="Pfam" id="PF08242">
    <property type="entry name" value="Methyltransf_12"/>
    <property type="match status" value="1"/>
</dbReference>
<dbReference type="Gene3D" id="1.25.40.10">
    <property type="entry name" value="Tetratricopeptide repeat domain"/>
    <property type="match status" value="2"/>
</dbReference>
<evidence type="ECO:0000259" key="17">
    <source>
        <dbReference type="SMART" id="SM00358"/>
    </source>
</evidence>
<dbReference type="GO" id="GO:0005737">
    <property type="term" value="C:cytoplasm"/>
    <property type="evidence" value="ECO:0007669"/>
    <property type="project" value="TreeGrafter"/>
</dbReference>
<reference evidence="19" key="2">
    <citation type="submission" date="2013-12" db="EMBL/GenBank/DDBJ databases">
        <authorList>
            <person name="Yu Y."/>
            <person name="Lee S."/>
            <person name="de Baynast K."/>
            <person name="Wissotski M."/>
            <person name="Liu L."/>
            <person name="Talag J."/>
            <person name="Goicoechea J."/>
            <person name="Angelova A."/>
            <person name="Jetty R."/>
            <person name="Kudrna D."/>
            <person name="Golser W."/>
            <person name="Rivera L."/>
            <person name="Zhang J."/>
            <person name="Wing R."/>
        </authorList>
    </citation>
    <scope>NUCLEOTIDE SEQUENCE</scope>
</reference>
<dbReference type="InterPro" id="IPR026610">
    <property type="entry name" value="Hen1"/>
</dbReference>
<evidence type="ECO:0000256" key="2">
    <source>
        <dbReference type="ARBA" id="ARBA00009026"/>
    </source>
</evidence>
<reference evidence="18" key="3">
    <citation type="submission" date="2015-04" db="UniProtKB">
        <authorList>
            <consortium name="EnsemblPlants"/>
        </authorList>
    </citation>
    <scope>IDENTIFICATION</scope>
</reference>
<dbReference type="Pfam" id="PF18441">
    <property type="entry name" value="Hen1_Lam_C"/>
    <property type="match status" value="2"/>
</dbReference>
<dbReference type="PANTHER" id="PTHR21404:SF3">
    <property type="entry name" value="SMALL RNA 2'-O-METHYLTRANSFERASE"/>
    <property type="match status" value="1"/>
</dbReference>
<dbReference type="Gene3D" id="3.30.160.20">
    <property type="match status" value="2"/>
</dbReference>
<dbReference type="InterPro" id="IPR002885">
    <property type="entry name" value="PPR_rpt"/>
</dbReference>
<dbReference type="InterPro" id="IPR032867">
    <property type="entry name" value="DYW_dom"/>
</dbReference>
<keyword evidence="12" id="KW-0943">RNA-mediated gene silencing</keyword>
<evidence type="ECO:0000256" key="4">
    <source>
        <dbReference type="ARBA" id="ARBA00022603"/>
    </source>
</evidence>
<dbReference type="FunFam" id="1.25.40.10:FF:001088">
    <property type="entry name" value="Pentatricopeptide repeat-containing protein At4g33990"/>
    <property type="match status" value="1"/>
</dbReference>
<keyword evidence="7" id="KW-0479">Metal-binding</keyword>
<feature type="repeat" description="PPR" evidence="15">
    <location>
        <begin position="1874"/>
        <end position="1908"/>
    </location>
</feature>
<dbReference type="FunFam" id="1.25.40.10:FF:000031">
    <property type="entry name" value="Pentatricopeptide repeat-containing protein mitochondrial"/>
    <property type="match status" value="1"/>
</dbReference>
<feature type="compositionally biased region" description="Gly residues" evidence="16">
    <location>
        <begin position="1"/>
        <end position="12"/>
    </location>
</feature>
<feature type="region of interest" description="Disordered" evidence="16">
    <location>
        <begin position="1"/>
        <end position="22"/>
    </location>
</feature>
<organism evidence="18 19">
    <name type="scientific">Leersia perrieri</name>
    <dbReference type="NCBI Taxonomy" id="77586"/>
    <lineage>
        <taxon>Eukaryota</taxon>
        <taxon>Viridiplantae</taxon>
        <taxon>Streptophyta</taxon>
        <taxon>Embryophyta</taxon>
        <taxon>Tracheophyta</taxon>
        <taxon>Spermatophyta</taxon>
        <taxon>Magnoliopsida</taxon>
        <taxon>Liliopsida</taxon>
        <taxon>Poales</taxon>
        <taxon>Poaceae</taxon>
        <taxon>BOP clade</taxon>
        <taxon>Oryzoideae</taxon>
        <taxon>Oryzeae</taxon>
        <taxon>Oryzinae</taxon>
        <taxon>Leersia</taxon>
    </lineage>
</organism>
<evidence type="ECO:0000313" key="18">
    <source>
        <dbReference type="EnsemblPlants" id="LPERR07G03580.1"/>
    </source>
</evidence>
<keyword evidence="5" id="KW-0808">Transferase</keyword>
<accession>A0A0D9WVU3</accession>
<dbReference type="GO" id="GO:0003723">
    <property type="term" value="F:RNA binding"/>
    <property type="evidence" value="ECO:0007669"/>
    <property type="project" value="UniProtKB-KW"/>
</dbReference>
<dbReference type="eggNOG" id="KOG4197">
    <property type="taxonomic scope" value="Eukaryota"/>
</dbReference>
<dbReference type="GO" id="GO:0030422">
    <property type="term" value="P:siRNA processing"/>
    <property type="evidence" value="ECO:0007669"/>
    <property type="project" value="TreeGrafter"/>
</dbReference>
<dbReference type="InterPro" id="IPR014720">
    <property type="entry name" value="dsRBD_dom"/>
</dbReference>
<evidence type="ECO:0000256" key="11">
    <source>
        <dbReference type="ARBA" id="ARBA00022946"/>
    </source>
</evidence>
<comment type="cofactor">
    <cofactor evidence="1">
        <name>Mg(2+)</name>
        <dbReference type="ChEBI" id="CHEBI:18420"/>
    </cofactor>
</comment>
<dbReference type="Proteomes" id="UP000032180">
    <property type="component" value="Chromosome 7"/>
</dbReference>
<evidence type="ECO:0000313" key="19">
    <source>
        <dbReference type="Proteomes" id="UP000032180"/>
    </source>
</evidence>
<keyword evidence="6" id="KW-0949">S-adenosyl-L-methionine</keyword>
<evidence type="ECO:0000256" key="6">
    <source>
        <dbReference type="ARBA" id="ARBA00022691"/>
    </source>
</evidence>
<evidence type="ECO:0000256" key="10">
    <source>
        <dbReference type="ARBA" id="ARBA00022884"/>
    </source>
</evidence>
<dbReference type="GO" id="GO:0008270">
    <property type="term" value="F:zinc ion binding"/>
    <property type="evidence" value="ECO:0007669"/>
    <property type="project" value="InterPro"/>
</dbReference>
<dbReference type="InterPro" id="IPR040813">
    <property type="entry name" value="Hen1_Lam_C"/>
</dbReference>
<feature type="domain" description="DRBM" evidence="17">
    <location>
        <begin position="23"/>
        <end position="99"/>
    </location>
</feature>
<evidence type="ECO:0000256" key="8">
    <source>
        <dbReference type="ARBA" id="ARBA00022737"/>
    </source>
</evidence>
<dbReference type="Pfam" id="PF14432">
    <property type="entry name" value="DYW_deaminase"/>
    <property type="match status" value="1"/>
</dbReference>
<dbReference type="GO" id="GO:0090486">
    <property type="term" value="F:small RNA 2'-O-methyltransferase activity"/>
    <property type="evidence" value="ECO:0007669"/>
    <property type="project" value="UniProtKB-EC"/>
</dbReference>
<reference evidence="18 19" key="1">
    <citation type="submission" date="2012-08" db="EMBL/GenBank/DDBJ databases">
        <title>Oryza genome evolution.</title>
        <authorList>
            <person name="Wing R.A."/>
        </authorList>
    </citation>
    <scope>NUCLEOTIDE SEQUENCE</scope>
</reference>
<dbReference type="Pfam" id="PF13041">
    <property type="entry name" value="PPR_2"/>
    <property type="match status" value="1"/>
</dbReference>
<evidence type="ECO:0000256" key="7">
    <source>
        <dbReference type="ARBA" id="ARBA00022723"/>
    </source>
</evidence>
<evidence type="ECO:0000256" key="13">
    <source>
        <dbReference type="ARBA" id="ARBA00035025"/>
    </source>
</evidence>
<dbReference type="HOGENOM" id="CLU_001342_1_0_1"/>
<dbReference type="GO" id="GO:0005634">
    <property type="term" value="C:nucleus"/>
    <property type="evidence" value="ECO:0007669"/>
    <property type="project" value="TreeGrafter"/>
</dbReference>
<evidence type="ECO:0000256" key="5">
    <source>
        <dbReference type="ARBA" id="ARBA00022679"/>
    </source>
</evidence>
<keyword evidence="11" id="KW-0809">Transit peptide</keyword>
<evidence type="ECO:0000256" key="3">
    <source>
        <dbReference type="ARBA" id="ARBA00021330"/>
    </source>
</evidence>
<dbReference type="InterPro" id="IPR029063">
    <property type="entry name" value="SAM-dependent_MTases_sf"/>
</dbReference>
<dbReference type="SUPFAM" id="SSF53335">
    <property type="entry name" value="S-adenosyl-L-methionine-dependent methyltransferases"/>
    <property type="match status" value="2"/>
</dbReference>
<dbReference type="eggNOG" id="KOG1045">
    <property type="taxonomic scope" value="Eukaryota"/>
</dbReference>
<dbReference type="Gramene" id="LPERR07G03580.1">
    <property type="protein sequence ID" value="LPERR07G03580.1"/>
    <property type="gene ID" value="LPERR07G03580"/>
</dbReference>
<dbReference type="SMART" id="SM00358">
    <property type="entry name" value="DSRM"/>
    <property type="match status" value="2"/>
</dbReference>
<evidence type="ECO:0000256" key="14">
    <source>
        <dbReference type="ARBA" id="ARBA00048418"/>
    </source>
</evidence>
<dbReference type="STRING" id="77586.A0A0D9WVU3"/>
<comment type="similarity">
    <text evidence="2">Belongs to the methyltransferase superfamily. HEN1 family.</text>
</comment>
<evidence type="ECO:0000256" key="1">
    <source>
        <dbReference type="ARBA" id="ARBA00001946"/>
    </source>
</evidence>
<keyword evidence="8" id="KW-0677">Repeat</keyword>
<dbReference type="PROSITE" id="PS51375">
    <property type="entry name" value="PPR"/>
    <property type="match status" value="1"/>
</dbReference>